<proteinExistence type="predicted"/>
<feature type="domain" description="HTH iclR-type" evidence="4">
    <location>
        <begin position="9"/>
        <end position="71"/>
    </location>
</feature>
<dbReference type="PANTHER" id="PTHR30136">
    <property type="entry name" value="HELIX-TURN-HELIX TRANSCRIPTIONAL REGULATOR, ICLR FAMILY"/>
    <property type="match status" value="1"/>
</dbReference>
<feature type="domain" description="IclR-ED" evidence="5">
    <location>
        <begin position="72"/>
        <end position="259"/>
    </location>
</feature>
<dbReference type="Pfam" id="PF09339">
    <property type="entry name" value="HTH_IclR"/>
    <property type="match status" value="1"/>
</dbReference>
<reference evidence="6 7" key="1">
    <citation type="submission" date="2016-10" db="EMBL/GenBank/DDBJ databases">
        <title>Rodentibacter gen. nov. and new species.</title>
        <authorList>
            <person name="Christensen H."/>
        </authorList>
    </citation>
    <scope>NUCLEOTIDE SEQUENCE [LARGE SCALE GENOMIC DNA]</scope>
    <source>
        <strain evidence="6 7">1998236014</strain>
    </source>
</reference>
<evidence type="ECO:0000256" key="1">
    <source>
        <dbReference type="ARBA" id="ARBA00023015"/>
    </source>
</evidence>
<keyword evidence="3" id="KW-0804">Transcription</keyword>
<keyword evidence="2" id="KW-0238">DNA-binding</keyword>
<organism evidence="6 7">
    <name type="scientific">Rodentibacter caecimuris</name>
    <dbReference type="NCBI Taxonomy" id="1796644"/>
    <lineage>
        <taxon>Bacteria</taxon>
        <taxon>Pseudomonadati</taxon>
        <taxon>Pseudomonadota</taxon>
        <taxon>Gammaproteobacteria</taxon>
        <taxon>Pasteurellales</taxon>
        <taxon>Pasteurellaceae</taxon>
        <taxon>Rodentibacter</taxon>
    </lineage>
</organism>
<evidence type="ECO:0000256" key="2">
    <source>
        <dbReference type="ARBA" id="ARBA00023125"/>
    </source>
</evidence>
<evidence type="ECO:0000313" key="7">
    <source>
        <dbReference type="Proteomes" id="UP000188820"/>
    </source>
</evidence>
<sequence length="268" mass="30062">MMEEKNAGNQSLVRGLRLLDLLSNFPNGCPLAKLTEMAQLNKSTVHRLLQGLQSEGFVQPAISTGSYRLTTKCLSLGQKTLSSLNIINIASPYLEKLNLTLGETVNFSKREGDYGIMIYKLEPTTGMMKTRAYIGQHLELYCSAMGKLYLAYERDNTYLANYWENHQSTIRSLTHNTITSQQLMAQELNEIRQTGFAMDREENELGVGCIACPVFSLNNKVEYAISVSSSIHRLKQIGIQNILAEIRLAAKKISKELGGKFQEEQILD</sequence>
<dbReference type="Gene3D" id="1.10.10.10">
    <property type="entry name" value="Winged helix-like DNA-binding domain superfamily/Winged helix DNA-binding domain"/>
    <property type="match status" value="1"/>
</dbReference>
<dbReference type="Pfam" id="PF01614">
    <property type="entry name" value="IclR_C"/>
    <property type="match status" value="1"/>
</dbReference>
<dbReference type="Proteomes" id="UP000188820">
    <property type="component" value="Unassembled WGS sequence"/>
</dbReference>
<dbReference type="InterPro" id="IPR036390">
    <property type="entry name" value="WH_DNA-bd_sf"/>
</dbReference>
<evidence type="ECO:0000259" key="5">
    <source>
        <dbReference type="PROSITE" id="PS51078"/>
    </source>
</evidence>
<dbReference type="SUPFAM" id="SSF46785">
    <property type="entry name" value="Winged helix' DNA-binding domain"/>
    <property type="match status" value="1"/>
</dbReference>
<dbReference type="PANTHER" id="PTHR30136:SF19">
    <property type="entry name" value="DNA-BINDING TRANSCRIPTIONAL REPRESSOR YIAJ"/>
    <property type="match status" value="1"/>
</dbReference>
<keyword evidence="7" id="KW-1185">Reference proteome</keyword>
<dbReference type="InterPro" id="IPR005471">
    <property type="entry name" value="Tscrpt_reg_IclR_N"/>
</dbReference>
<keyword evidence="1" id="KW-0805">Transcription regulation</keyword>
<comment type="caution">
    <text evidence="6">The sequence shown here is derived from an EMBL/GenBank/DDBJ whole genome shotgun (WGS) entry which is preliminary data.</text>
</comment>
<protein>
    <submittedName>
        <fullName evidence="6">Transcriptional regulator</fullName>
    </submittedName>
</protein>
<dbReference type="SUPFAM" id="SSF55781">
    <property type="entry name" value="GAF domain-like"/>
    <property type="match status" value="1"/>
</dbReference>
<dbReference type="InterPro" id="IPR014757">
    <property type="entry name" value="Tscrpt_reg_IclR_C"/>
</dbReference>
<evidence type="ECO:0000259" key="4">
    <source>
        <dbReference type="PROSITE" id="PS51077"/>
    </source>
</evidence>
<evidence type="ECO:0000313" key="6">
    <source>
        <dbReference type="EMBL" id="OOF67339.1"/>
    </source>
</evidence>
<dbReference type="PROSITE" id="PS51078">
    <property type="entry name" value="ICLR_ED"/>
    <property type="match status" value="1"/>
</dbReference>
<dbReference type="EMBL" id="MLAA01000044">
    <property type="protein sequence ID" value="OOF67339.1"/>
    <property type="molecule type" value="Genomic_DNA"/>
</dbReference>
<accession>A0ABX3KVQ0</accession>
<dbReference type="InterPro" id="IPR050707">
    <property type="entry name" value="HTH_MetabolicPath_Reg"/>
</dbReference>
<gene>
    <name evidence="6" type="ORF">BKG89_09835</name>
</gene>
<dbReference type="Gene3D" id="3.30.450.40">
    <property type="match status" value="1"/>
</dbReference>
<dbReference type="SMART" id="SM00346">
    <property type="entry name" value="HTH_ICLR"/>
    <property type="match status" value="1"/>
</dbReference>
<dbReference type="InterPro" id="IPR029016">
    <property type="entry name" value="GAF-like_dom_sf"/>
</dbReference>
<dbReference type="InterPro" id="IPR036388">
    <property type="entry name" value="WH-like_DNA-bd_sf"/>
</dbReference>
<evidence type="ECO:0000256" key="3">
    <source>
        <dbReference type="ARBA" id="ARBA00023163"/>
    </source>
</evidence>
<name>A0ABX3KVQ0_9PAST</name>
<dbReference type="PROSITE" id="PS51077">
    <property type="entry name" value="HTH_ICLR"/>
    <property type="match status" value="1"/>
</dbReference>